<evidence type="ECO:0000313" key="9">
    <source>
        <dbReference type="Proteomes" id="UP000018851"/>
    </source>
</evidence>
<dbReference type="InterPro" id="IPR037066">
    <property type="entry name" value="Plug_dom_sf"/>
</dbReference>
<keyword evidence="3" id="KW-0998">Cell outer membrane</keyword>
<name>W0AF23_9SPHN</name>
<keyword evidence="9" id="KW-1185">Reference proteome</keyword>
<dbReference type="InterPro" id="IPR012910">
    <property type="entry name" value="Plug_dom"/>
</dbReference>
<dbReference type="HOGENOM" id="CLU_006935_2_0_5"/>
<dbReference type="PANTHER" id="PTHR40980">
    <property type="entry name" value="PLUG DOMAIN-CONTAINING PROTEIN"/>
    <property type="match status" value="1"/>
</dbReference>
<evidence type="ECO:0000256" key="2">
    <source>
        <dbReference type="ARBA" id="ARBA00023136"/>
    </source>
</evidence>
<dbReference type="KEGG" id="ssan:NX02_20270"/>
<gene>
    <name evidence="8" type="ORF">NX02_20270</name>
</gene>
<dbReference type="AlphaFoldDB" id="W0AF23"/>
<evidence type="ECO:0008006" key="10">
    <source>
        <dbReference type="Google" id="ProtNLM"/>
    </source>
</evidence>
<dbReference type="Pfam" id="PF07715">
    <property type="entry name" value="Plug"/>
    <property type="match status" value="1"/>
</dbReference>
<dbReference type="Gene3D" id="2.40.170.20">
    <property type="entry name" value="TonB-dependent receptor, beta-barrel domain"/>
    <property type="match status" value="1"/>
</dbReference>
<dbReference type="InterPro" id="IPR000531">
    <property type="entry name" value="Beta-barrel_TonB"/>
</dbReference>
<keyword evidence="5" id="KW-0732">Signal</keyword>
<proteinExistence type="inferred from homology"/>
<dbReference type="EMBL" id="CP006644">
    <property type="protein sequence ID" value="AHE55711.1"/>
    <property type="molecule type" value="Genomic_DNA"/>
</dbReference>
<dbReference type="PATRIC" id="fig|1123269.5.peg.3960"/>
<reference evidence="8 9" key="1">
    <citation type="submission" date="2013-07" db="EMBL/GenBank/DDBJ databases">
        <title>Completed genome of Sphingomonas sanxanigenens NX02.</title>
        <authorList>
            <person name="Ma T."/>
            <person name="Huang H."/>
            <person name="Wu M."/>
            <person name="Li X."/>
            <person name="Li G."/>
        </authorList>
    </citation>
    <scope>NUCLEOTIDE SEQUENCE [LARGE SCALE GENOMIC DNA]</scope>
    <source>
        <strain evidence="8 9">NX02</strain>
    </source>
</reference>
<feature type="chain" id="PRO_5004785410" description="TonB-denpendent receptor" evidence="5">
    <location>
        <begin position="35"/>
        <end position="959"/>
    </location>
</feature>
<keyword evidence="2 4" id="KW-0472">Membrane</keyword>
<evidence type="ECO:0000256" key="1">
    <source>
        <dbReference type="ARBA" id="ARBA00004442"/>
    </source>
</evidence>
<dbReference type="InterPro" id="IPR010104">
    <property type="entry name" value="TonB_rcpt_bac"/>
</dbReference>
<feature type="domain" description="TonB-dependent receptor plug" evidence="7">
    <location>
        <begin position="73"/>
        <end position="183"/>
    </location>
</feature>
<accession>W0AF23</accession>
<protein>
    <recommendedName>
        <fullName evidence="10">TonB-denpendent receptor</fullName>
    </recommendedName>
</protein>
<organism evidence="8 9">
    <name type="scientific">Sphingomonas sanxanigenens DSM 19645 = NX02</name>
    <dbReference type="NCBI Taxonomy" id="1123269"/>
    <lineage>
        <taxon>Bacteria</taxon>
        <taxon>Pseudomonadati</taxon>
        <taxon>Pseudomonadota</taxon>
        <taxon>Alphaproteobacteria</taxon>
        <taxon>Sphingomonadales</taxon>
        <taxon>Sphingomonadaceae</taxon>
        <taxon>Sphingomonas</taxon>
    </lineage>
</organism>
<sequence>MGKMTMGLSTISMRTRTAKIALRCALFASTALIAAGTAAAQDAPTEPPIADDQAQDIVVTGFRDSLARALELKRESSGVVDSIVAEDIAKFPDNNLAESIQRIPGIAISRDQGQGRSISVRGLGGDFTATRINGMESQATTDGYNGANRGRGFDFNVFASELFSQIDVRKTASADLPEGSLGATVDLTTSRPLSFKDKVVLTVSAQGGYNDQAKKVDPRLAAVFALQNDAGTVGFLASAAFARQSGNFQQSNSGDWNQGTGDGGFCNPNTTPGACPGTNIPVFNQVNSPNVYNPRFPRYVQGVGRTERLGITTSLQWSPQDDTDIVLDMLYSKFDVKRDDWALEPIGFSRAASQGGKPESIIRDGVIDENNSLVYGLFDNVDLRSEHNRDNFTTEFIQTTLAAKHKFGDRFTVNALAGHSRSDFDNFVDISTQIDSFNVDNFSYDLRPMGQNAPAINWGVDVTDPNNWYFGPRVTQPGGTGPTGPEIRLRPNYIENRNTTARLDLTFEAMDALSLRAGAEFKKYEFKSRSLRYVQGEFNFPNIPDGYTIGSLTEQFCGFGQFDMPAGNTKCWTAPNINAFNDAYNIFGNSGRTELSSTVSAARGDNRAITEEDWSFYGMAQFDTDLGNMRVRGNIGGRYVITNQTSNFLTTVPTTVDPSGVVPTTVERTYRNFLPSFNLVIEPTDDIVVRLAAAKTMSRPPLGNLAGATTVSVSGGSRTVNSGNAFLNPFKSDNADLSIEWYPMRGSIVSAGLFYKKINSYIQGNTVTAPYSTTGLPVELLAGTGVTPDTDFVITSVINTPGGPLKGIELNLQQQLSFLPAPFDGFGVLANYTYVDSNIDYRAGTALFNATLLNLSKNSINGTLYYEKNGFQARVSANYRDQFLTGVPASFNQDVAGTRSATYVDAAISYALTENITVSVDGINLTNQADVQYTDSTAQRWVNYRLNGRQFYLGVRATF</sequence>
<feature type="domain" description="TonB-dependent receptor-like beta-barrel" evidence="6">
    <location>
        <begin position="467"/>
        <end position="925"/>
    </location>
</feature>
<evidence type="ECO:0000259" key="7">
    <source>
        <dbReference type="Pfam" id="PF07715"/>
    </source>
</evidence>
<evidence type="ECO:0000313" key="8">
    <source>
        <dbReference type="EMBL" id="AHE55711.1"/>
    </source>
</evidence>
<dbReference type="eggNOG" id="COG1629">
    <property type="taxonomic scope" value="Bacteria"/>
</dbReference>
<dbReference type="Pfam" id="PF00593">
    <property type="entry name" value="TonB_dep_Rec_b-barrel"/>
    <property type="match status" value="1"/>
</dbReference>
<dbReference type="PANTHER" id="PTHR40980:SF3">
    <property type="entry name" value="TONB-DEPENDENT RECEPTOR-LIKE BETA-BARREL DOMAIN-CONTAINING PROTEIN"/>
    <property type="match status" value="1"/>
</dbReference>
<evidence type="ECO:0000256" key="5">
    <source>
        <dbReference type="SAM" id="SignalP"/>
    </source>
</evidence>
<dbReference type="InterPro" id="IPR036942">
    <property type="entry name" value="Beta-barrel_TonB_sf"/>
</dbReference>
<dbReference type="SUPFAM" id="SSF56935">
    <property type="entry name" value="Porins"/>
    <property type="match status" value="1"/>
</dbReference>
<dbReference type="NCBIfam" id="TIGR01782">
    <property type="entry name" value="TonB-Xanth-Caul"/>
    <property type="match status" value="1"/>
</dbReference>
<dbReference type="STRING" id="1123269.NX02_20270"/>
<dbReference type="GO" id="GO:0009279">
    <property type="term" value="C:cell outer membrane"/>
    <property type="evidence" value="ECO:0007669"/>
    <property type="project" value="UniProtKB-SubCell"/>
</dbReference>
<feature type="signal peptide" evidence="5">
    <location>
        <begin position="1"/>
        <end position="34"/>
    </location>
</feature>
<comment type="subcellular location">
    <subcellularLocation>
        <location evidence="1 4">Cell outer membrane</location>
    </subcellularLocation>
</comment>
<evidence type="ECO:0000256" key="3">
    <source>
        <dbReference type="ARBA" id="ARBA00023237"/>
    </source>
</evidence>
<dbReference type="Gene3D" id="2.170.130.10">
    <property type="entry name" value="TonB-dependent receptor, plug domain"/>
    <property type="match status" value="1"/>
</dbReference>
<evidence type="ECO:0000259" key="6">
    <source>
        <dbReference type="Pfam" id="PF00593"/>
    </source>
</evidence>
<dbReference type="Proteomes" id="UP000018851">
    <property type="component" value="Chromosome"/>
</dbReference>
<comment type="similarity">
    <text evidence="4">Belongs to the TonB-dependent receptor family.</text>
</comment>
<evidence type="ECO:0000256" key="4">
    <source>
        <dbReference type="RuleBase" id="RU003357"/>
    </source>
</evidence>
<dbReference type="CDD" id="cd01347">
    <property type="entry name" value="ligand_gated_channel"/>
    <property type="match status" value="1"/>
</dbReference>
<keyword evidence="4" id="KW-0798">TonB box</keyword>